<evidence type="ECO:0000256" key="1">
    <source>
        <dbReference type="SAM" id="MobiDB-lite"/>
    </source>
</evidence>
<evidence type="ECO:0000313" key="2">
    <source>
        <dbReference type="EMBL" id="KAG8201328.1"/>
    </source>
</evidence>
<organism evidence="2 3">
    <name type="scientific">Oedothorax gibbosus</name>
    <dbReference type="NCBI Taxonomy" id="931172"/>
    <lineage>
        <taxon>Eukaryota</taxon>
        <taxon>Metazoa</taxon>
        <taxon>Ecdysozoa</taxon>
        <taxon>Arthropoda</taxon>
        <taxon>Chelicerata</taxon>
        <taxon>Arachnida</taxon>
        <taxon>Araneae</taxon>
        <taxon>Araneomorphae</taxon>
        <taxon>Entelegynae</taxon>
        <taxon>Araneoidea</taxon>
        <taxon>Linyphiidae</taxon>
        <taxon>Erigoninae</taxon>
        <taxon>Oedothorax</taxon>
    </lineage>
</organism>
<evidence type="ECO:0000313" key="3">
    <source>
        <dbReference type="Proteomes" id="UP000827092"/>
    </source>
</evidence>
<proteinExistence type="predicted"/>
<dbReference type="AlphaFoldDB" id="A0AAV6VYQ5"/>
<protein>
    <submittedName>
        <fullName evidence="2">Uncharacterized protein</fullName>
    </submittedName>
</protein>
<keyword evidence="3" id="KW-1185">Reference proteome</keyword>
<name>A0AAV6VYQ5_9ARAC</name>
<reference evidence="2 3" key="1">
    <citation type="journal article" date="2022" name="Nat. Ecol. Evol.">
        <title>A masculinizing supergene underlies an exaggerated male reproductive morph in a spider.</title>
        <authorList>
            <person name="Hendrickx F."/>
            <person name="De Corte Z."/>
            <person name="Sonet G."/>
            <person name="Van Belleghem S.M."/>
            <person name="Kostlbacher S."/>
            <person name="Vangestel C."/>
        </authorList>
    </citation>
    <scope>NUCLEOTIDE SEQUENCE [LARGE SCALE GENOMIC DNA]</scope>
    <source>
        <strain evidence="2">W744_W776</strain>
    </source>
</reference>
<dbReference type="EMBL" id="JAFNEN010000006">
    <property type="protein sequence ID" value="KAG8201328.1"/>
    <property type="molecule type" value="Genomic_DNA"/>
</dbReference>
<dbReference type="Proteomes" id="UP000827092">
    <property type="component" value="Unassembled WGS sequence"/>
</dbReference>
<feature type="compositionally biased region" description="Polar residues" evidence="1">
    <location>
        <begin position="52"/>
        <end position="66"/>
    </location>
</feature>
<comment type="caution">
    <text evidence="2">The sequence shown here is derived from an EMBL/GenBank/DDBJ whole genome shotgun (WGS) entry which is preliminary data.</text>
</comment>
<gene>
    <name evidence="2" type="ORF">JTE90_016805</name>
</gene>
<sequence>MVSEKSFENVSDLKLHLQNHYYYDSSASTALESPPTGSSLAIFQSTNSETLSVPQTTVRSQTQKLPNDTGKTSTTGTLKLVSLSPVSLIHRHFKRMVRQVLVTLQQVFLM</sequence>
<accession>A0AAV6VYQ5</accession>
<feature type="region of interest" description="Disordered" evidence="1">
    <location>
        <begin position="52"/>
        <end position="76"/>
    </location>
</feature>